<evidence type="ECO:0000256" key="2">
    <source>
        <dbReference type="ARBA" id="ARBA00022737"/>
    </source>
</evidence>
<dbReference type="AlphaFoldDB" id="A0A812B0W3"/>
<accession>A0A812B0W3</accession>
<dbReference type="PROSITE" id="PS51450">
    <property type="entry name" value="LRR"/>
    <property type="match status" value="4"/>
</dbReference>
<dbReference type="Proteomes" id="UP000597762">
    <property type="component" value="Unassembled WGS sequence"/>
</dbReference>
<dbReference type="Pfam" id="PF12799">
    <property type="entry name" value="LRR_4"/>
    <property type="match status" value="1"/>
</dbReference>
<evidence type="ECO:0000313" key="3">
    <source>
        <dbReference type="EMBL" id="CAE1169732.1"/>
    </source>
</evidence>
<keyword evidence="1" id="KW-0433">Leucine-rich repeat</keyword>
<proteinExistence type="predicted"/>
<evidence type="ECO:0000313" key="4">
    <source>
        <dbReference type="Proteomes" id="UP000597762"/>
    </source>
</evidence>
<dbReference type="InterPro" id="IPR050836">
    <property type="entry name" value="SDS22/Internalin_LRR"/>
</dbReference>
<dbReference type="PANTHER" id="PTHR46652:SF8">
    <property type="entry name" value="LEUCINE RICH REPEAT CONTAINING 23"/>
    <property type="match status" value="1"/>
</dbReference>
<dbReference type="SMART" id="SM00365">
    <property type="entry name" value="LRR_SD22"/>
    <property type="match status" value="5"/>
</dbReference>
<evidence type="ECO:0000256" key="1">
    <source>
        <dbReference type="ARBA" id="ARBA00022614"/>
    </source>
</evidence>
<sequence>MPINPGMLLQQLGQGSPRQSCSGQPTMPATLQQLLLPETPKTHRQGQTDLQGLLQTWPLIVIYADKWPHDEHEQRYNSPAGNKVADIIHGEQDRTSDIVLKSIHQSYDALQYPLLFPYGDDRYHFGIPLHTPGGQLTTSSKALLCKAFYSCEEIAGQSLSLLCKSGDGLSHAFVRLDLKQKDLSDISILQGYIHLRYVDISNNRVTDLESLNNLTHLLSLKADYNQLEKIALRPFPFLQHASFSFNKIMHTSGLQHPLLEHLNLNNNQIEDVKGLDGSLLTKLHTLEIKENKIESLEHLNIPSLRNLYIGYNAINSLNGISRMNALETLYLRKNNIADLTGLEETIIDLKYINLRENRIDSIAEIMKLQCLPSLKILSLTDNPVCNEDDFRTEVLVTLLGLDKLNKDEFADEEKIEALEIYRQRQAEKKKSVELENMDSVV</sequence>
<organism evidence="3 4">
    <name type="scientific">Acanthosepion pharaonis</name>
    <name type="common">Pharaoh cuttlefish</name>
    <name type="synonym">Sepia pharaonis</name>
    <dbReference type="NCBI Taxonomy" id="158019"/>
    <lineage>
        <taxon>Eukaryota</taxon>
        <taxon>Metazoa</taxon>
        <taxon>Spiralia</taxon>
        <taxon>Lophotrochozoa</taxon>
        <taxon>Mollusca</taxon>
        <taxon>Cephalopoda</taxon>
        <taxon>Coleoidea</taxon>
        <taxon>Decapodiformes</taxon>
        <taxon>Sepiida</taxon>
        <taxon>Sepiina</taxon>
        <taxon>Sepiidae</taxon>
        <taxon>Acanthosepion</taxon>
    </lineage>
</organism>
<dbReference type="InterPro" id="IPR032675">
    <property type="entry name" value="LRR_dom_sf"/>
</dbReference>
<reference evidence="3" key="1">
    <citation type="submission" date="2021-01" db="EMBL/GenBank/DDBJ databases">
        <authorList>
            <person name="Li R."/>
            <person name="Bekaert M."/>
        </authorList>
    </citation>
    <scope>NUCLEOTIDE SEQUENCE</scope>
    <source>
        <strain evidence="3">Farmed</strain>
    </source>
</reference>
<dbReference type="OrthoDB" id="271226at2759"/>
<protein>
    <submittedName>
        <fullName evidence="3">Leucine-rich repeat-containing protein 23</fullName>
    </submittedName>
</protein>
<dbReference type="InterPro" id="IPR001611">
    <property type="entry name" value="Leu-rich_rpt"/>
</dbReference>
<comment type="caution">
    <text evidence="3">The sequence shown here is derived from an EMBL/GenBank/DDBJ whole genome shotgun (WGS) entry which is preliminary data.</text>
</comment>
<dbReference type="EMBL" id="CAHIKZ030000349">
    <property type="protein sequence ID" value="CAE1169732.1"/>
    <property type="molecule type" value="Genomic_DNA"/>
</dbReference>
<dbReference type="Gene3D" id="3.80.10.10">
    <property type="entry name" value="Ribonuclease Inhibitor"/>
    <property type="match status" value="2"/>
</dbReference>
<dbReference type="PANTHER" id="PTHR46652">
    <property type="entry name" value="LEUCINE-RICH REPEAT AND IQ DOMAIN-CONTAINING PROTEIN 1-RELATED"/>
    <property type="match status" value="1"/>
</dbReference>
<dbReference type="SUPFAM" id="SSF52058">
    <property type="entry name" value="L domain-like"/>
    <property type="match status" value="1"/>
</dbReference>
<dbReference type="InterPro" id="IPR025875">
    <property type="entry name" value="Leu-rich_rpt_4"/>
</dbReference>
<gene>
    <name evidence="3" type="ORF">SPHA_10713</name>
</gene>
<keyword evidence="2" id="KW-0677">Repeat</keyword>
<dbReference type="Pfam" id="PF14580">
    <property type="entry name" value="LRR_9"/>
    <property type="match status" value="1"/>
</dbReference>
<keyword evidence="4" id="KW-1185">Reference proteome</keyword>
<name>A0A812B0W3_ACAPH</name>